<organism evidence="2 3">
    <name type="scientific">Leptospira borgpetersenii str. Brem 328</name>
    <dbReference type="NCBI Taxonomy" id="1049780"/>
    <lineage>
        <taxon>Bacteria</taxon>
        <taxon>Pseudomonadati</taxon>
        <taxon>Spirochaetota</taxon>
        <taxon>Spirochaetia</taxon>
        <taxon>Leptospirales</taxon>
        <taxon>Leptospiraceae</taxon>
        <taxon>Leptospira</taxon>
    </lineage>
</organism>
<reference evidence="2 3" key="1">
    <citation type="submission" date="2013-01" db="EMBL/GenBank/DDBJ databases">
        <authorList>
            <person name="Harkins D.M."/>
            <person name="Durkin A.S."/>
            <person name="Brinkac L.M."/>
            <person name="Haft D.H."/>
            <person name="Selengut J.D."/>
            <person name="Sanka R."/>
            <person name="DePew J."/>
            <person name="Purushe J."/>
            <person name="Hartskeerl R.A."/>
            <person name="Ahmed A."/>
            <person name="van der Linden H."/>
            <person name="Goris M.G.A."/>
            <person name="Vinetz J.M."/>
            <person name="Sutton G.G."/>
            <person name="Nierman W.C."/>
            <person name="Fouts D.E."/>
        </authorList>
    </citation>
    <scope>NUCLEOTIDE SEQUENCE [LARGE SCALE GENOMIC DNA]</scope>
    <source>
        <strain evidence="2 3">Brem 328</strain>
    </source>
</reference>
<proteinExistence type="predicted"/>
<evidence type="ECO:0000313" key="2">
    <source>
        <dbReference type="EMBL" id="EMN17539.1"/>
    </source>
</evidence>
<evidence type="ECO:0000256" key="1">
    <source>
        <dbReference type="SAM" id="Phobius"/>
    </source>
</evidence>
<gene>
    <name evidence="2" type="ORF">LEP1GSC056_2679</name>
</gene>
<feature type="transmembrane region" description="Helical" evidence="1">
    <location>
        <begin position="295"/>
        <end position="314"/>
    </location>
</feature>
<sequence>MTDIYKRFCIFLIPLFFINCLTTYLREYQKEISSPYKFESPLYDGMRILQKNNRPILKLSYLIRQEKKFRHYCLTLSEINGNQSNEYSYEVQNRKLNQECEFKAGDSNLNARIENTEKKLFLYELGTAIHLNWKNKDSGGLFIYRGQPIRKKISDVREAWTVDLKQSSYFDRKLCISDSKNRIVALDCSKGEIDNDLLFLRYTCTQTEIDCSKQPNTSSLTLSEIPKTSPTYFMISSKNVYAIGYYFYNDYRKNIAVWLSDQTSSQTTSQILQIEFNPQSKTFDLGKAVVYGASYLMYPVTIAIDIFFTPFVLWRYNRDRAQDRD</sequence>
<keyword evidence="1" id="KW-0812">Transmembrane</keyword>
<evidence type="ECO:0008006" key="4">
    <source>
        <dbReference type="Google" id="ProtNLM"/>
    </source>
</evidence>
<dbReference type="RefSeq" id="WP_002721768.1">
    <property type="nucleotide sequence ID" value="NZ_AHMS02000022.1"/>
</dbReference>
<dbReference type="AlphaFoldDB" id="A0ABC9SI89"/>
<protein>
    <recommendedName>
        <fullName evidence="4">Lipoprotein</fullName>
    </recommendedName>
</protein>
<dbReference type="EMBL" id="AHMS02000022">
    <property type="protein sequence ID" value="EMN17539.1"/>
    <property type="molecule type" value="Genomic_DNA"/>
</dbReference>
<comment type="caution">
    <text evidence="2">The sequence shown here is derived from an EMBL/GenBank/DDBJ whole genome shotgun (WGS) entry which is preliminary data.</text>
</comment>
<dbReference type="Proteomes" id="UP000012166">
    <property type="component" value="Unassembled WGS sequence"/>
</dbReference>
<accession>A0ABC9SI89</accession>
<evidence type="ECO:0000313" key="3">
    <source>
        <dbReference type="Proteomes" id="UP000012166"/>
    </source>
</evidence>
<keyword evidence="1" id="KW-1133">Transmembrane helix</keyword>
<name>A0ABC9SI89_LEPBO</name>
<keyword evidence="1" id="KW-0472">Membrane</keyword>